<dbReference type="OrthoDB" id="19266at10239"/>
<protein>
    <submittedName>
        <fullName evidence="2">Methyl transferase</fullName>
    </submittedName>
</protein>
<dbReference type="RefSeq" id="YP_009352877.1">
    <property type="nucleotide sequence ID" value="NC_034258.1"/>
</dbReference>
<keyword evidence="3" id="KW-1185">Reference proteome</keyword>
<accession>A0A1V1IEU4</accession>
<proteinExistence type="predicted"/>
<dbReference type="Gene3D" id="3.40.50.150">
    <property type="entry name" value="Vaccinia Virus protein VP39"/>
    <property type="match status" value="1"/>
</dbReference>
<dbReference type="GO" id="GO:0016740">
    <property type="term" value="F:transferase activity"/>
    <property type="evidence" value="ECO:0007669"/>
    <property type="project" value="UniProtKB-KW"/>
</dbReference>
<organism evidence="2 3">
    <name type="scientific">Beauveria bassiana polymycovirus 1</name>
    <dbReference type="NCBI Taxonomy" id="1740646"/>
    <lineage>
        <taxon>Viruses</taxon>
        <taxon>Riboviria</taxon>
        <taxon>Riboviria incertae sedis</taxon>
        <taxon>Polymycoviridae</taxon>
        <taxon>Polymycovirus</taxon>
        <taxon>Polymycovirus beauveriae</taxon>
    </lineage>
</organism>
<gene>
    <name evidence="2" type="primary">ORF3</name>
</gene>
<feature type="region of interest" description="Disordered" evidence="1">
    <location>
        <begin position="1"/>
        <end position="50"/>
    </location>
</feature>
<evidence type="ECO:0000313" key="2">
    <source>
        <dbReference type="EMBL" id="CUS18597.1"/>
    </source>
</evidence>
<keyword evidence="2" id="KW-0808">Transferase</keyword>
<name>A0A1V1IEU4_9VIRU</name>
<reference evidence="2 3" key="1">
    <citation type="journal article" date="2017" name="PLoS Pathog.">
        <title>Studies on the Virome of the Entomopathogenic Fungus Beauveria bassiana Reveal Novel dsRNA Elements and Mild Hypervirulence.</title>
        <authorList>
            <person name="Kotta-Loizou I."/>
            <person name="Coutts R.H.A."/>
        </authorList>
    </citation>
    <scope>NUCLEOTIDE SEQUENCE [LARGE SCALE GENOMIC DNA]</scope>
</reference>
<evidence type="ECO:0000313" key="3">
    <source>
        <dbReference type="Proteomes" id="UP000201770"/>
    </source>
</evidence>
<dbReference type="Proteomes" id="UP000201770">
    <property type="component" value="Genome"/>
</dbReference>
<dbReference type="EMBL" id="LN896309">
    <property type="protein sequence ID" value="CUS18597.1"/>
    <property type="molecule type" value="Genomic_RNA"/>
</dbReference>
<dbReference type="GeneID" id="31653086"/>
<dbReference type="SUPFAM" id="SSF53335">
    <property type="entry name" value="S-adenosyl-L-methionine-dependent methyltransferases"/>
    <property type="match status" value="1"/>
</dbReference>
<dbReference type="InterPro" id="IPR029063">
    <property type="entry name" value="SAM-dependent_MTases_sf"/>
</dbReference>
<dbReference type="KEGG" id="vg:31653086"/>
<evidence type="ECO:0000256" key="1">
    <source>
        <dbReference type="SAM" id="MobiDB-lite"/>
    </source>
</evidence>
<sequence>MPARNIQGSPRRVSAPTFPELPLRPRPRAARSDSSRSVSTARRGDAGHESVQGVVPLTRIDFSQHRAAVSQGELPLDVAWVDDGGRRFMASPEGKELSRRERRYATLTREVLSGVVRLRGARVLVLGCGSSRHLLSIAKAAPECMVFVDTSEAALRRMARLMGEAGYSEVVDDEYQCVDAWAYAHSDVCRDFDVVLITKCLGQVFKHEPSRKSVYGLLEALQHGVRPDGVVVVDHHTVFSHHPVGTLVTDIVVRGQRDRATIGGRFVDDVCYSAETTHDGFDLVLQWNDGGDPLCAQSWEQFVYRRVRPPRVPRTGVVYPVHDVAPVPFDMVPMQEVDQDLDMIVPRSFNGVKRVVTESDVSALDLSTALPKFDGIAGTLIISGNDAVFLSSSYRSVHRLSFAFSAPLVLAAELVEIGGGEAVIAIVGAFCVADVECDPYSFADLQAVADVLRPLSVDGFFVTDPAILRTVDDHDFVRLGPSSGRHVKVPIDGINLVRDGIGGEFIKPNSKCTVDLAAREGQEILREAYARLGLRSGDLVSAAASDKSTLVCEFAVDPHSLFEWSVKRCRFDKRFSNTLGRTMVDVCSALAAFDVFDTGGVRTMINRLTA</sequence>